<reference evidence="1 2" key="1">
    <citation type="submission" date="2020-08" db="EMBL/GenBank/DDBJ databases">
        <title>Genomic Encyclopedia of Type Strains, Phase III (KMG-III): the genomes of soil and plant-associated and newly described type strains.</title>
        <authorList>
            <person name="Whitman W."/>
        </authorList>
    </citation>
    <scope>NUCLEOTIDE SEQUENCE [LARGE SCALE GENOMIC DNA]</scope>
    <source>
        <strain evidence="1 2">CECT 8840</strain>
    </source>
</reference>
<evidence type="ECO:0000313" key="1">
    <source>
        <dbReference type="EMBL" id="MBB4916776.1"/>
    </source>
</evidence>
<proteinExistence type="predicted"/>
<sequence>MGVAPYEECDSRHFTRVGREARGSLFAQVRRVIRMFTRLSGAVLPVVCDEKLRRLTIVMAC</sequence>
<comment type="caution">
    <text evidence="1">The sequence shown here is derived from an EMBL/GenBank/DDBJ whole genome shotgun (WGS) entry which is preliminary data.</text>
</comment>
<gene>
    <name evidence="1" type="ORF">FHS44_003864</name>
</gene>
<dbReference type="EMBL" id="JACHJP010000003">
    <property type="protein sequence ID" value="MBB4916776.1"/>
    <property type="molecule type" value="Genomic_DNA"/>
</dbReference>
<name>A0A7W7QNC8_9ACTN</name>
<dbReference type="Proteomes" id="UP000552644">
    <property type="component" value="Unassembled WGS sequence"/>
</dbReference>
<dbReference type="AlphaFoldDB" id="A0A7W7QNC8"/>
<protein>
    <submittedName>
        <fullName evidence="1">Uncharacterized protein</fullName>
    </submittedName>
</protein>
<keyword evidence="2" id="KW-1185">Reference proteome</keyword>
<evidence type="ECO:0000313" key="2">
    <source>
        <dbReference type="Proteomes" id="UP000552644"/>
    </source>
</evidence>
<accession>A0A7W7QNC8</accession>
<organism evidence="1 2">
    <name type="scientific">Streptosporangium saharense</name>
    <dbReference type="NCBI Taxonomy" id="1706840"/>
    <lineage>
        <taxon>Bacteria</taxon>
        <taxon>Bacillati</taxon>
        <taxon>Actinomycetota</taxon>
        <taxon>Actinomycetes</taxon>
        <taxon>Streptosporangiales</taxon>
        <taxon>Streptosporangiaceae</taxon>
        <taxon>Streptosporangium</taxon>
    </lineage>
</organism>